<dbReference type="GO" id="GO:0003887">
    <property type="term" value="F:DNA-directed DNA polymerase activity"/>
    <property type="evidence" value="ECO:0007669"/>
    <property type="project" value="UniProtKB-EC"/>
</dbReference>
<keyword evidence="4 7" id="KW-0068">Autocatalytic cleavage</keyword>
<evidence type="ECO:0000313" key="10">
    <source>
        <dbReference type="Proteomes" id="UP000471298"/>
    </source>
</evidence>
<dbReference type="EMBL" id="WHNW01000002">
    <property type="protein sequence ID" value="MPV85608.1"/>
    <property type="molecule type" value="Genomic_DNA"/>
</dbReference>
<sequence>MARGGARTGAGRPKGEETKVMRIPVGKVRDVMAVIESESYEIPLYSCKIQAGIPAPADDYIEGIVNLNSLLIPRPKQTFLVRATGDSMIDVGIFNDDTLIVDSSIPPKHGKIVIAALNGELTVKRLSIQADGKTYLLPENPQFNPIPVTPECDLHIWGVVINCIRKLG</sequence>
<evidence type="ECO:0000256" key="6">
    <source>
        <dbReference type="ARBA" id="ARBA00023236"/>
    </source>
</evidence>
<evidence type="ECO:0000256" key="4">
    <source>
        <dbReference type="ARBA" id="ARBA00022813"/>
    </source>
</evidence>
<dbReference type="InParanoid" id="A0A6N7EYP8"/>
<dbReference type="FunCoup" id="A0A6N7EYP8">
    <property type="interactions" value="52"/>
</dbReference>
<keyword evidence="9" id="KW-0808">Transferase</keyword>
<dbReference type="Gene3D" id="2.10.109.10">
    <property type="entry name" value="Umud Fragment, subunit A"/>
    <property type="match status" value="1"/>
</dbReference>
<evidence type="ECO:0000256" key="2">
    <source>
        <dbReference type="ARBA" id="ARBA00022763"/>
    </source>
</evidence>
<dbReference type="CDD" id="cd06529">
    <property type="entry name" value="S24_LexA-like"/>
    <property type="match status" value="1"/>
</dbReference>
<dbReference type="InterPro" id="IPR015927">
    <property type="entry name" value="Peptidase_S24_S26A/B/C"/>
</dbReference>
<feature type="domain" description="Peptidase S24/S26A/S26B/S26C" evidence="8">
    <location>
        <begin position="43"/>
        <end position="161"/>
    </location>
</feature>
<evidence type="ECO:0000313" key="9">
    <source>
        <dbReference type="EMBL" id="MPV85608.1"/>
    </source>
</evidence>
<organism evidence="9 10">
    <name type="scientific">Ostreibacterium oceani</name>
    <dbReference type="NCBI Taxonomy" id="2654998"/>
    <lineage>
        <taxon>Bacteria</taxon>
        <taxon>Pseudomonadati</taxon>
        <taxon>Pseudomonadota</taxon>
        <taxon>Gammaproteobacteria</taxon>
        <taxon>Cardiobacteriales</taxon>
        <taxon>Ostreibacteriaceae</taxon>
        <taxon>Ostreibacterium</taxon>
    </lineage>
</organism>
<dbReference type="GO" id="GO:0006281">
    <property type="term" value="P:DNA repair"/>
    <property type="evidence" value="ECO:0007669"/>
    <property type="project" value="UniProtKB-KW"/>
</dbReference>
<keyword evidence="3 7" id="KW-0378">Hydrolase</keyword>
<dbReference type="InterPro" id="IPR036286">
    <property type="entry name" value="LexA/Signal_pep-like_sf"/>
</dbReference>
<dbReference type="GO" id="GO:0016787">
    <property type="term" value="F:hydrolase activity"/>
    <property type="evidence" value="ECO:0007669"/>
    <property type="project" value="UniProtKB-KW"/>
</dbReference>
<dbReference type="InterPro" id="IPR050077">
    <property type="entry name" value="LexA_repressor"/>
</dbReference>
<keyword evidence="2" id="KW-0227">DNA damage</keyword>
<name>A0A6N7EYP8_9GAMM</name>
<dbReference type="Proteomes" id="UP000471298">
    <property type="component" value="Unassembled WGS sequence"/>
</dbReference>
<evidence type="ECO:0000256" key="5">
    <source>
        <dbReference type="ARBA" id="ARBA00023204"/>
    </source>
</evidence>
<dbReference type="InterPro" id="IPR039418">
    <property type="entry name" value="LexA-like"/>
</dbReference>
<dbReference type="PRINTS" id="PR00726">
    <property type="entry name" value="LEXASERPTASE"/>
</dbReference>
<proteinExistence type="inferred from homology"/>
<dbReference type="SUPFAM" id="SSF51306">
    <property type="entry name" value="LexA/Signal peptidase"/>
    <property type="match status" value="1"/>
</dbReference>
<dbReference type="PANTHER" id="PTHR33516:SF2">
    <property type="entry name" value="LEXA REPRESSOR-RELATED"/>
    <property type="match status" value="1"/>
</dbReference>
<dbReference type="GO" id="GO:0006355">
    <property type="term" value="P:regulation of DNA-templated transcription"/>
    <property type="evidence" value="ECO:0007669"/>
    <property type="project" value="InterPro"/>
</dbReference>
<keyword evidence="5" id="KW-0234">DNA repair</keyword>
<evidence type="ECO:0000256" key="7">
    <source>
        <dbReference type="RuleBase" id="RU003991"/>
    </source>
</evidence>
<evidence type="ECO:0000259" key="8">
    <source>
        <dbReference type="Pfam" id="PF00717"/>
    </source>
</evidence>
<keyword evidence="6" id="KW-0742">SOS response</keyword>
<accession>A0A6N7EYP8</accession>
<keyword evidence="10" id="KW-1185">Reference proteome</keyword>
<comment type="caution">
    <text evidence="9">The sequence shown here is derived from an EMBL/GenBank/DDBJ whole genome shotgun (WGS) entry which is preliminary data.</text>
</comment>
<dbReference type="EC" id="2.7.7.7" evidence="9"/>
<dbReference type="PANTHER" id="PTHR33516">
    <property type="entry name" value="LEXA REPRESSOR"/>
    <property type="match status" value="1"/>
</dbReference>
<evidence type="ECO:0000256" key="1">
    <source>
        <dbReference type="ARBA" id="ARBA00007484"/>
    </source>
</evidence>
<dbReference type="Pfam" id="PF00717">
    <property type="entry name" value="Peptidase_S24"/>
    <property type="match status" value="1"/>
</dbReference>
<reference evidence="9 10" key="1">
    <citation type="submission" date="2019-10" db="EMBL/GenBank/DDBJ databases">
        <title>Cardiobacteriales fam. a chemoheterotrophic member of the order Cardiobacteriales, and proposal of Cardiobacteriales fam. nov.</title>
        <authorList>
            <person name="Wang C."/>
        </authorList>
    </citation>
    <scope>NUCLEOTIDE SEQUENCE [LARGE SCALE GENOMIC DNA]</scope>
    <source>
        <strain evidence="9 10">ML27</strain>
    </source>
</reference>
<gene>
    <name evidence="9" type="primary">umuD</name>
    <name evidence="9" type="ORF">GCU85_02510</name>
</gene>
<evidence type="ECO:0000256" key="3">
    <source>
        <dbReference type="ARBA" id="ARBA00022801"/>
    </source>
</evidence>
<dbReference type="NCBIfam" id="NF007621">
    <property type="entry name" value="PRK10276.1"/>
    <property type="match status" value="1"/>
</dbReference>
<dbReference type="GO" id="GO:0003677">
    <property type="term" value="F:DNA binding"/>
    <property type="evidence" value="ECO:0007669"/>
    <property type="project" value="InterPro"/>
</dbReference>
<dbReference type="AlphaFoldDB" id="A0A6N7EYP8"/>
<dbReference type="GO" id="GO:0009432">
    <property type="term" value="P:SOS response"/>
    <property type="evidence" value="ECO:0007669"/>
    <property type="project" value="UniProtKB-KW"/>
</dbReference>
<dbReference type="RefSeq" id="WP_152809025.1">
    <property type="nucleotide sequence ID" value="NZ_WHNW01000002.1"/>
</dbReference>
<comment type="similarity">
    <text evidence="1 7">Belongs to the peptidase S24 family.</text>
</comment>
<keyword evidence="9" id="KW-0548">Nucleotidyltransferase</keyword>
<protein>
    <submittedName>
        <fullName evidence="9">Translesion error-prone DNA polymerase V autoproteolytic subunit</fullName>
        <ecNumber evidence="9">2.7.7.7</ecNumber>
    </submittedName>
</protein>
<dbReference type="InterPro" id="IPR006197">
    <property type="entry name" value="Peptidase_S24_LexA"/>
</dbReference>